<dbReference type="AlphaFoldDB" id="A0AAQ4E553"/>
<sequence>MYLEQHITKSTMCSDLFGSVCNDNYFFSAERKDSWLWPYRYSSLFLIYNALLRAVRVDYHNFAKPVDTIKEDALYKTLYFLKNCTARHIKRTLAQIGLPSSPYSSLNETILPDLSEVLATVTRNLNLDIFFIVDVEIENAAKKFVLRKLPANHVTIERHRSNFATETSEYIYYFLKTRDLIEPHGKLYEYISKDFYEFSRQMAQ</sequence>
<gene>
    <name evidence="1" type="ORF">V5799_013727</name>
</gene>
<protein>
    <submittedName>
        <fullName evidence="1">Uncharacterized protein</fullName>
    </submittedName>
</protein>
<name>A0AAQ4E553_AMBAM</name>
<reference evidence="1 2" key="1">
    <citation type="journal article" date="2023" name="Arcadia Sci">
        <title>De novo assembly of a long-read Amblyomma americanum tick genome.</title>
        <authorList>
            <person name="Chou S."/>
            <person name="Poskanzer K.E."/>
            <person name="Rollins M."/>
            <person name="Thuy-Boun P.S."/>
        </authorList>
    </citation>
    <scope>NUCLEOTIDE SEQUENCE [LARGE SCALE GENOMIC DNA]</scope>
    <source>
        <strain evidence="1">F_SG_1</strain>
        <tissue evidence="1">Salivary glands</tissue>
    </source>
</reference>
<accession>A0AAQ4E553</accession>
<dbReference type="Proteomes" id="UP001321473">
    <property type="component" value="Unassembled WGS sequence"/>
</dbReference>
<proteinExistence type="predicted"/>
<evidence type="ECO:0000313" key="2">
    <source>
        <dbReference type="Proteomes" id="UP001321473"/>
    </source>
</evidence>
<comment type="caution">
    <text evidence="1">The sequence shown here is derived from an EMBL/GenBank/DDBJ whole genome shotgun (WGS) entry which is preliminary data.</text>
</comment>
<evidence type="ECO:0000313" key="1">
    <source>
        <dbReference type="EMBL" id="KAK8769808.1"/>
    </source>
</evidence>
<organism evidence="1 2">
    <name type="scientific">Amblyomma americanum</name>
    <name type="common">Lone star tick</name>
    <dbReference type="NCBI Taxonomy" id="6943"/>
    <lineage>
        <taxon>Eukaryota</taxon>
        <taxon>Metazoa</taxon>
        <taxon>Ecdysozoa</taxon>
        <taxon>Arthropoda</taxon>
        <taxon>Chelicerata</taxon>
        <taxon>Arachnida</taxon>
        <taxon>Acari</taxon>
        <taxon>Parasitiformes</taxon>
        <taxon>Ixodida</taxon>
        <taxon>Ixodoidea</taxon>
        <taxon>Ixodidae</taxon>
        <taxon>Amblyomminae</taxon>
        <taxon>Amblyomma</taxon>
    </lineage>
</organism>
<dbReference type="EMBL" id="JARKHS020022032">
    <property type="protein sequence ID" value="KAK8769808.1"/>
    <property type="molecule type" value="Genomic_DNA"/>
</dbReference>
<feature type="non-terminal residue" evidence="1">
    <location>
        <position position="204"/>
    </location>
</feature>
<keyword evidence="2" id="KW-1185">Reference proteome</keyword>